<keyword evidence="3" id="KW-1185">Reference proteome</keyword>
<name>A0ABU0E4T2_9FIRM</name>
<dbReference type="SUPFAM" id="SSF53335">
    <property type="entry name" value="S-adenosyl-L-methionine-dependent methyltransferases"/>
    <property type="match status" value="1"/>
</dbReference>
<protein>
    <submittedName>
        <fullName evidence="2">Trans-aconitate methyltransferase</fullName>
    </submittedName>
</protein>
<comment type="caution">
    <text evidence="2">The sequence shown here is derived from an EMBL/GenBank/DDBJ whole genome shotgun (WGS) entry which is preliminary data.</text>
</comment>
<dbReference type="GO" id="GO:0032259">
    <property type="term" value="P:methylation"/>
    <property type="evidence" value="ECO:0007669"/>
    <property type="project" value="UniProtKB-KW"/>
</dbReference>
<dbReference type="InterPro" id="IPR013216">
    <property type="entry name" value="Methyltransf_11"/>
</dbReference>
<sequence length="247" mass="29093">MKWDSTLYDNKHHFVSEYGMDLINLVPINDTNAILDIGCGTGVLCNTLSKRCGYILGIDGSNTMIEKAKHQYPNLDFKYMDALEINDKERWDVVFSNAVFHWINNQDLLIKNIYRSLKDGGILVCEFGAYGNIQKIEEGFTKAVAEYGYEYHSKFTFPTVESFQRILEKHGFKIEVIYDYDRPTQLDAGRSSLDLWIRQFYQNELENFDENIQKEILELLAKYVEKDLWDETKWILDYRRLRVVAYK</sequence>
<dbReference type="PANTHER" id="PTHR43861">
    <property type="entry name" value="TRANS-ACONITATE 2-METHYLTRANSFERASE-RELATED"/>
    <property type="match status" value="1"/>
</dbReference>
<dbReference type="GO" id="GO:0008168">
    <property type="term" value="F:methyltransferase activity"/>
    <property type="evidence" value="ECO:0007669"/>
    <property type="project" value="UniProtKB-KW"/>
</dbReference>
<dbReference type="InterPro" id="IPR029063">
    <property type="entry name" value="SAM-dependent_MTases_sf"/>
</dbReference>
<dbReference type="Pfam" id="PF08241">
    <property type="entry name" value="Methyltransf_11"/>
    <property type="match status" value="1"/>
</dbReference>
<organism evidence="2 3">
    <name type="scientific">Breznakia pachnodae</name>
    <dbReference type="NCBI Taxonomy" id="265178"/>
    <lineage>
        <taxon>Bacteria</taxon>
        <taxon>Bacillati</taxon>
        <taxon>Bacillota</taxon>
        <taxon>Erysipelotrichia</taxon>
        <taxon>Erysipelotrichales</taxon>
        <taxon>Erysipelotrichaceae</taxon>
        <taxon>Breznakia</taxon>
    </lineage>
</organism>
<evidence type="ECO:0000313" key="3">
    <source>
        <dbReference type="Proteomes" id="UP001230220"/>
    </source>
</evidence>
<keyword evidence="2" id="KW-0489">Methyltransferase</keyword>
<feature type="domain" description="Methyltransferase type 11" evidence="1">
    <location>
        <begin position="35"/>
        <end position="125"/>
    </location>
</feature>
<dbReference type="RefSeq" id="WP_307409028.1">
    <property type="nucleotide sequence ID" value="NZ_JAUSUR010000005.1"/>
</dbReference>
<dbReference type="Gene3D" id="3.40.50.150">
    <property type="entry name" value="Vaccinia Virus protein VP39"/>
    <property type="match status" value="1"/>
</dbReference>
<evidence type="ECO:0000313" key="2">
    <source>
        <dbReference type="EMBL" id="MDQ0361902.1"/>
    </source>
</evidence>
<reference evidence="2 3" key="1">
    <citation type="submission" date="2023-07" db="EMBL/GenBank/DDBJ databases">
        <title>Genomic Encyclopedia of Type Strains, Phase IV (KMG-IV): sequencing the most valuable type-strain genomes for metagenomic binning, comparative biology and taxonomic classification.</title>
        <authorList>
            <person name="Goeker M."/>
        </authorList>
    </citation>
    <scope>NUCLEOTIDE SEQUENCE [LARGE SCALE GENOMIC DNA]</scope>
    <source>
        <strain evidence="2 3">DSM 16784</strain>
    </source>
</reference>
<dbReference type="EMBL" id="JAUSUR010000005">
    <property type="protein sequence ID" value="MDQ0361902.1"/>
    <property type="molecule type" value="Genomic_DNA"/>
</dbReference>
<accession>A0ABU0E4T2</accession>
<evidence type="ECO:0000259" key="1">
    <source>
        <dbReference type="Pfam" id="PF08241"/>
    </source>
</evidence>
<dbReference type="CDD" id="cd02440">
    <property type="entry name" value="AdoMet_MTases"/>
    <property type="match status" value="1"/>
</dbReference>
<gene>
    <name evidence="2" type="ORF">J2S15_002655</name>
</gene>
<proteinExistence type="predicted"/>
<keyword evidence="2" id="KW-0808">Transferase</keyword>
<dbReference type="Proteomes" id="UP001230220">
    <property type="component" value="Unassembled WGS sequence"/>
</dbReference>